<reference evidence="15" key="1">
    <citation type="submission" date="2016-06" db="EMBL/GenBank/DDBJ databases">
        <authorList>
            <person name="Rodrigo-Torres Lidia"/>
            <person name="Arahal R.David."/>
        </authorList>
    </citation>
    <scope>NUCLEOTIDE SEQUENCE [LARGE SCALE GENOMIC DNA]</scope>
    <source>
        <strain evidence="15">CECT 7223</strain>
    </source>
</reference>
<dbReference type="InterPro" id="IPR039426">
    <property type="entry name" value="TonB-dep_rcpt-like"/>
</dbReference>
<evidence type="ECO:0000313" key="14">
    <source>
        <dbReference type="EMBL" id="SBS65966.1"/>
    </source>
</evidence>
<evidence type="ECO:0000256" key="10">
    <source>
        <dbReference type="PROSITE-ProRule" id="PRU01360"/>
    </source>
</evidence>
<dbReference type="PROSITE" id="PS52016">
    <property type="entry name" value="TONB_DEPENDENT_REC_3"/>
    <property type="match status" value="1"/>
</dbReference>
<keyword evidence="3 10" id="KW-1134">Transmembrane beta strand</keyword>
<dbReference type="Gene3D" id="2.40.170.20">
    <property type="entry name" value="TonB-dependent receptor, beta-barrel domain"/>
    <property type="match status" value="1"/>
</dbReference>
<keyword evidence="5" id="KW-0732">Signal</keyword>
<keyword evidence="2 10" id="KW-0813">Transport</keyword>
<keyword evidence="8 10" id="KW-0472">Membrane</keyword>
<keyword evidence="6" id="KW-0406">Ion transport</keyword>
<evidence type="ECO:0000256" key="1">
    <source>
        <dbReference type="ARBA" id="ARBA00004571"/>
    </source>
</evidence>
<dbReference type="InterPro" id="IPR036942">
    <property type="entry name" value="Beta-barrel_TonB_sf"/>
</dbReference>
<keyword evidence="9 10" id="KW-0998">Cell outer membrane</keyword>
<evidence type="ECO:0000259" key="13">
    <source>
        <dbReference type="Pfam" id="PF07715"/>
    </source>
</evidence>
<dbReference type="InterPro" id="IPR012910">
    <property type="entry name" value="Plug_dom"/>
</dbReference>
<evidence type="ECO:0000256" key="9">
    <source>
        <dbReference type="ARBA" id="ARBA00023237"/>
    </source>
</evidence>
<dbReference type="PANTHER" id="PTHR30069:SF53">
    <property type="entry name" value="COLICIN I RECEPTOR-RELATED"/>
    <property type="match status" value="1"/>
</dbReference>
<evidence type="ECO:0000256" key="6">
    <source>
        <dbReference type="ARBA" id="ARBA00023065"/>
    </source>
</evidence>
<protein>
    <submittedName>
        <fullName evidence="14">Colicin I receptor</fullName>
    </submittedName>
</protein>
<accession>A0A1C3IX29</accession>
<dbReference type="AlphaFoldDB" id="A0A1C3IX29"/>
<dbReference type="Pfam" id="PF07715">
    <property type="entry name" value="Plug"/>
    <property type="match status" value="1"/>
</dbReference>
<dbReference type="GO" id="GO:0009279">
    <property type="term" value="C:cell outer membrane"/>
    <property type="evidence" value="ECO:0007669"/>
    <property type="project" value="UniProtKB-SubCell"/>
</dbReference>
<comment type="subcellular location">
    <subcellularLocation>
        <location evidence="1 10">Cell outer membrane</location>
        <topology evidence="1 10">Multi-pass membrane protein</topology>
    </subcellularLocation>
</comment>
<evidence type="ECO:0000256" key="7">
    <source>
        <dbReference type="ARBA" id="ARBA00023077"/>
    </source>
</evidence>
<evidence type="ECO:0000256" key="4">
    <source>
        <dbReference type="ARBA" id="ARBA00022692"/>
    </source>
</evidence>
<dbReference type="PANTHER" id="PTHR30069">
    <property type="entry name" value="TONB-DEPENDENT OUTER MEMBRANE RECEPTOR"/>
    <property type="match status" value="1"/>
</dbReference>
<evidence type="ECO:0000256" key="5">
    <source>
        <dbReference type="ARBA" id="ARBA00022729"/>
    </source>
</evidence>
<evidence type="ECO:0000256" key="11">
    <source>
        <dbReference type="RuleBase" id="RU003357"/>
    </source>
</evidence>
<gene>
    <name evidence="14" type="primary">cirA</name>
    <name evidence="14" type="ORF">VAT7223_02976</name>
</gene>
<sequence>MSEKSLLIRKPLLVRKSLIVRKPLMIRKPLSVAVAVICTSLSANVLAQKEAQATDEQMVVTATRTEMALKQVPASMSVITAQDIEDSPGITLADIVAESTSVESDFDSTRAGRQMISIRGMDSDYTLIMVNGRRLSSASAIIRGNDFDLSTIPAESIERVEIIRGPMSALYGSDGMGGTINIITKAPENDWSSTINMDTSSPLDGDGGEEYSVGFTTSGALIYDELFARFSLNQTSRDAWQPYTGNGRENITALEERDTLSLLANLTWNMTDNQTIDLDLGYSDDKRDGLAEHATGSNLVDSNVVRNSQAITHSGFWNWGDTQVRYSRENVTDNDAADLGNNYSSDVEELTQIVEASATTYLGDSHTVTFGMDYQLSELTNKENLINGTSEAYQGALFVQDQWLMTEQLTATIGGRLDKHELYGEEFSPRVYLVHQTTDDLIIKGGVGKAFKAPSLTQNQADYTVNSCKGACDLYGNENLKPETSLNYEIAAIYNQPRWNVEGALFRNEINDLIDRDETYCENGGVFESGKGCADTSSSTGYVKGKRTYTNVSEAVVQGAELTGQFQITDEWGVSGNYTFLDTEDKSTGEELLERYKHSGLVKLNWSPTFDLNTFISARYRGERNIESDLTQDAYTTLNIGTVYNVNDSVRLRAGITNLTDEAVSQELESMGYVEEPRTYYVGMTADF</sequence>
<evidence type="ECO:0000256" key="8">
    <source>
        <dbReference type="ARBA" id="ARBA00023136"/>
    </source>
</evidence>
<dbReference type="EMBL" id="FLQP01000043">
    <property type="protein sequence ID" value="SBS65966.1"/>
    <property type="molecule type" value="Genomic_DNA"/>
</dbReference>
<proteinExistence type="inferred from homology"/>
<dbReference type="Gene3D" id="2.170.130.10">
    <property type="entry name" value="TonB-dependent receptor, plug domain"/>
    <property type="match status" value="1"/>
</dbReference>
<dbReference type="InterPro" id="IPR000531">
    <property type="entry name" value="Beta-barrel_TonB"/>
</dbReference>
<dbReference type="SUPFAM" id="SSF56935">
    <property type="entry name" value="Porins"/>
    <property type="match status" value="1"/>
</dbReference>
<dbReference type="Pfam" id="PF00593">
    <property type="entry name" value="TonB_dep_Rec_b-barrel"/>
    <property type="match status" value="1"/>
</dbReference>
<keyword evidence="7 11" id="KW-0798">TonB box</keyword>
<dbReference type="InterPro" id="IPR037066">
    <property type="entry name" value="Plug_dom_sf"/>
</dbReference>
<dbReference type="CDD" id="cd01347">
    <property type="entry name" value="ligand_gated_channel"/>
    <property type="match status" value="1"/>
</dbReference>
<evidence type="ECO:0000256" key="3">
    <source>
        <dbReference type="ARBA" id="ARBA00022452"/>
    </source>
</evidence>
<dbReference type="GO" id="GO:0015344">
    <property type="term" value="F:siderophore uptake transmembrane transporter activity"/>
    <property type="evidence" value="ECO:0007669"/>
    <property type="project" value="TreeGrafter"/>
</dbReference>
<evidence type="ECO:0000256" key="2">
    <source>
        <dbReference type="ARBA" id="ARBA00022448"/>
    </source>
</evidence>
<feature type="domain" description="TonB-dependent receptor-like beta-barrel" evidence="12">
    <location>
        <begin position="233"/>
        <end position="659"/>
    </location>
</feature>
<feature type="domain" description="TonB-dependent receptor plug" evidence="13">
    <location>
        <begin position="69"/>
        <end position="179"/>
    </location>
</feature>
<keyword evidence="4 10" id="KW-0812">Transmembrane</keyword>
<name>A0A1C3IX29_9VIBR</name>
<dbReference type="Proteomes" id="UP000092876">
    <property type="component" value="Unassembled WGS sequence"/>
</dbReference>
<organism evidence="14 15">
    <name type="scientific">Vibrio atlanticus</name>
    <dbReference type="NCBI Taxonomy" id="693153"/>
    <lineage>
        <taxon>Bacteria</taxon>
        <taxon>Pseudomonadati</taxon>
        <taxon>Pseudomonadota</taxon>
        <taxon>Gammaproteobacteria</taxon>
        <taxon>Vibrionales</taxon>
        <taxon>Vibrionaceae</taxon>
        <taxon>Vibrio</taxon>
    </lineage>
</organism>
<keyword evidence="14" id="KW-0675">Receptor</keyword>
<dbReference type="GO" id="GO:0044718">
    <property type="term" value="P:siderophore transmembrane transport"/>
    <property type="evidence" value="ECO:0007669"/>
    <property type="project" value="TreeGrafter"/>
</dbReference>
<evidence type="ECO:0000313" key="15">
    <source>
        <dbReference type="Proteomes" id="UP000092876"/>
    </source>
</evidence>
<comment type="similarity">
    <text evidence="10 11">Belongs to the TonB-dependent receptor family.</text>
</comment>
<evidence type="ECO:0000259" key="12">
    <source>
        <dbReference type="Pfam" id="PF00593"/>
    </source>
</evidence>